<dbReference type="EMBL" id="FN649729">
    <property type="protein sequence ID" value="CBN78796.1"/>
    <property type="molecule type" value="Genomic_DNA"/>
</dbReference>
<evidence type="ECO:0008006" key="4">
    <source>
        <dbReference type="Google" id="ProtNLM"/>
    </source>
</evidence>
<feature type="region of interest" description="Disordered" evidence="1">
    <location>
        <begin position="139"/>
        <end position="162"/>
    </location>
</feature>
<dbReference type="InterPro" id="IPR029021">
    <property type="entry name" value="Prot-tyrosine_phosphatase-like"/>
</dbReference>
<accession>D8LQN2</accession>
<dbReference type="OrthoDB" id="10318574at2759"/>
<dbReference type="SUPFAM" id="SSF52799">
    <property type="entry name" value="(Phosphotyrosine protein) phosphatases II"/>
    <property type="match status" value="1"/>
</dbReference>
<sequence length="318" mass="34621">MADIFPAELHVAWEPLPEDEAPSVESVVELAVRLEDRLRKGEKLCLWSPRGHGRVGLVGAVLLGRLYGFTAEDALLRVQVCHDARDSLKGQPQISCPQTIAQVQCVREVLLQQSSIYTDLVMRADLPASKRGIQVCESIRGEGPPSLRPSERVADETQADRYKREREHRLQIDTIQDDHQPDLLKALFLPPPASGDLLNTLPSTQVPRGNNFDATGTRKCAPGSPKLGVLTTVTTRRNSSGRTDLPGGRGVLLPRKLVTLGSYAGNLSDLSGEGSNGLTMLSPALLGKDSSLRQPFAQDRARAVGAVPYPTMRSLRKT</sequence>
<evidence type="ECO:0000313" key="2">
    <source>
        <dbReference type="EMBL" id="CBN78796.1"/>
    </source>
</evidence>
<protein>
    <recommendedName>
        <fullName evidence="4">Tyrosine specific protein phosphatases domain-containing protein</fullName>
    </recommendedName>
</protein>
<dbReference type="InParanoid" id="D8LQN2"/>
<dbReference type="eggNOG" id="ENOG502QRNY">
    <property type="taxonomic scope" value="Eukaryota"/>
</dbReference>
<dbReference type="EMBL" id="FN648818">
    <property type="protein sequence ID" value="CBN78796.1"/>
    <property type="molecule type" value="Genomic_DNA"/>
</dbReference>
<proteinExistence type="predicted"/>
<feature type="compositionally biased region" description="Basic and acidic residues" evidence="1">
    <location>
        <begin position="149"/>
        <end position="162"/>
    </location>
</feature>
<reference evidence="2 3" key="1">
    <citation type="journal article" date="2010" name="Nature">
        <title>The Ectocarpus genome and the independent evolution of multicellularity in brown algae.</title>
        <authorList>
            <person name="Cock J.M."/>
            <person name="Sterck L."/>
            <person name="Rouze P."/>
            <person name="Scornet D."/>
            <person name="Allen A.E."/>
            <person name="Amoutzias G."/>
            <person name="Anthouard V."/>
            <person name="Artiguenave F."/>
            <person name="Aury J.M."/>
            <person name="Badger J.H."/>
            <person name="Beszteri B."/>
            <person name="Billiau K."/>
            <person name="Bonnet E."/>
            <person name="Bothwell J.H."/>
            <person name="Bowler C."/>
            <person name="Boyen C."/>
            <person name="Brownlee C."/>
            <person name="Carrano C.J."/>
            <person name="Charrier B."/>
            <person name="Cho G.Y."/>
            <person name="Coelho S.M."/>
            <person name="Collen J."/>
            <person name="Corre E."/>
            <person name="Da Silva C."/>
            <person name="Delage L."/>
            <person name="Delaroque N."/>
            <person name="Dittami S.M."/>
            <person name="Doulbeau S."/>
            <person name="Elias M."/>
            <person name="Farnham G."/>
            <person name="Gachon C.M."/>
            <person name="Gschloessl B."/>
            <person name="Heesch S."/>
            <person name="Jabbari K."/>
            <person name="Jubin C."/>
            <person name="Kawai H."/>
            <person name="Kimura K."/>
            <person name="Kloareg B."/>
            <person name="Kupper F.C."/>
            <person name="Lang D."/>
            <person name="Le Bail A."/>
            <person name="Leblanc C."/>
            <person name="Lerouge P."/>
            <person name="Lohr M."/>
            <person name="Lopez P.J."/>
            <person name="Martens C."/>
            <person name="Maumus F."/>
            <person name="Michel G."/>
            <person name="Miranda-Saavedra D."/>
            <person name="Morales J."/>
            <person name="Moreau H."/>
            <person name="Motomura T."/>
            <person name="Nagasato C."/>
            <person name="Napoli C.A."/>
            <person name="Nelson D.R."/>
            <person name="Nyvall-Collen P."/>
            <person name="Peters A.F."/>
            <person name="Pommier C."/>
            <person name="Potin P."/>
            <person name="Poulain J."/>
            <person name="Quesneville H."/>
            <person name="Read B."/>
            <person name="Rensing S.A."/>
            <person name="Ritter A."/>
            <person name="Rousvoal S."/>
            <person name="Samanta M."/>
            <person name="Samson G."/>
            <person name="Schroeder D.C."/>
            <person name="Segurens B."/>
            <person name="Strittmatter M."/>
            <person name="Tonon T."/>
            <person name="Tregear J.W."/>
            <person name="Valentin K."/>
            <person name="von Dassow P."/>
            <person name="Yamagishi T."/>
            <person name="Van de Peer Y."/>
            <person name="Wincker P."/>
        </authorList>
    </citation>
    <scope>NUCLEOTIDE SEQUENCE [LARGE SCALE GENOMIC DNA]</scope>
    <source>
        <strain evidence="3">Ec32 / CCAP1310/4</strain>
    </source>
</reference>
<dbReference type="Proteomes" id="UP000002630">
    <property type="component" value="Linkage Group LG04"/>
</dbReference>
<keyword evidence="3" id="KW-1185">Reference proteome</keyword>
<evidence type="ECO:0000256" key="1">
    <source>
        <dbReference type="SAM" id="MobiDB-lite"/>
    </source>
</evidence>
<dbReference type="AlphaFoldDB" id="D8LQN2"/>
<name>D8LQN2_ECTSI</name>
<evidence type="ECO:0000313" key="3">
    <source>
        <dbReference type="Proteomes" id="UP000002630"/>
    </source>
</evidence>
<organism evidence="2 3">
    <name type="scientific">Ectocarpus siliculosus</name>
    <name type="common">Brown alga</name>
    <name type="synonym">Conferva siliculosa</name>
    <dbReference type="NCBI Taxonomy" id="2880"/>
    <lineage>
        <taxon>Eukaryota</taxon>
        <taxon>Sar</taxon>
        <taxon>Stramenopiles</taxon>
        <taxon>Ochrophyta</taxon>
        <taxon>PX clade</taxon>
        <taxon>Phaeophyceae</taxon>
        <taxon>Ectocarpales</taxon>
        <taxon>Ectocarpaceae</taxon>
        <taxon>Ectocarpus</taxon>
    </lineage>
</organism>
<gene>
    <name evidence="2" type="ORF">Esi_0006_0206</name>
</gene>
<dbReference type="Gene3D" id="3.90.190.10">
    <property type="entry name" value="Protein tyrosine phosphatase superfamily"/>
    <property type="match status" value="1"/>
</dbReference>